<evidence type="ECO:0008006" key="4">
    <source>
        <dbReference type="Google" id="ProtNLM"/>
    </source>
</evidence>
<accession>A0A7S2Y9D1</accession>
<feature type="transmembrane region" description="Helical" evidence="2">
    <location>
        <begin position="142"/>
        <end position="162"/>
    </location>
</feature>
<evidence type="ECO:0000256" key="1">
    <source>
        <dbReference type="SAM" id="MobiDB-lite"/>
    </source>
</evidence>
<protein>
    <recommendedName>
        <fullName evidence="4">MARVEL domain-containing protein</fullName>
    </recommendedName>
</protein>
<keyword evidence="2" id="KW-0812">Transmembrane</keyword>
<feature type="transmembrane region" description="Helical" evidence="2">
    <location>
        <begin position="102"/>
        <end position="121"/>
    </location>
</feature>
<feature type="transmembrane region" description="Helical" evidence="2">
    <location>
        <begin position="71"/>
        <end position="90"/>
    </location>
</feature>
<feature type="compositionally biased region" description="Basic and acidic residues" evidence="1">
    <location>
        <begin position="261"/>
        <end position="277"/>
    </location>
</feature>
<proteinExistence type="predicted"/>
<sequence length="290" mass="31981">MTWIATFSCHFFESTQYNTANEQEYSFDVGFWTVENFYWTRSSNNYITGSCVSWWVHASLRSSDVDAALEFGRIITLILSFFSLVAIAGTMFTMCAGIPRNLIQAAAIAFLLFGVFLLLSLTALASDKFCRDAVDCEMRKDAYLAIAGSVLWFVSAAATWFIPDANISHPDPVPVPANKAVVPPAPTNTAIIRTERMEQVTENGDGTRTKLTVVTVVRADGSKDVTETKETTTLPKVKKEVVEKIEEGQDGATVKVTTTTHYEDDGSKSIKVNREAMEAPETDDPPVEMT</sequence>
<organism evidence="3">
    <name type="scientific">Entomoneis paludosa</name>
    <dbReference type="NCBI Taxonomy" id="265537"/>
    <lineage>
        <taxon>Eukaryota</taxon>
        <taxon>Sar</taxon>
        <taxon>Stramenopiles</taxon>
        <taxon>Ochrophyta</taxon>
        <taxon>Bacillariophyta</taxon>
        <taxon>Bacillariophyceae</taxon>
        <taxon>Bacillariophycidae</taxon>
        <taxon>Entomoneidaceae</taxon>
        <taxon>Entomoneis</taxon>
    </lineage>
</organism>
<feature type="region of interest" description="Disordered" evidence="1">
    <location>
        <begin position="260"/>
        <end position="290"/>
    </location>
</feature>
<gene>
    <name evidence="3" type="ORF">APAL1065_LOCUS10013</name>
</gene>
<name>A0A7S2Y9D1_9STRA</name>
<keyword evidence="2" id="KW-1133">Transmembrane helix</keyword>
<dbReference type="EMBL" id="HBHT01015038">
    <property type="protein sequence ID" value="CAD9961290.1"/>
    <property type="molecule type" value="Transcribed_RNA"/>
</dbReference>
<evidence type="ECO:0000256" key="2">
    <source>
        <dbReference type="SAM" id="Phobius"/>
    </source>
</evidence>
<keyword evidence="2" id="KW-0472">Membrane</keyword>
<dbReference type="AlphaFoldDB" id="A0A7S2Y9D1"/>
<evidence type="ECO:0000313" key="3">
    <source>
        <dbReference type="EMBL" id="CAD9961290.1"/>
    </source>
</evidence>
<feature type="compositionally biased region" description="Acidic residues" evidence="1">
    <location>
        <begin position="278"/>
        <end position="290"/>
    </location>
</feature>
<reference evidence="3" key="1">
    <citation type="submission" date="2021-01" db="EMBL/GenBank/DDBJ databases">
        <authorList>
            <person name="Corre E."/>
            <person name="Pelletier E."/>
            <person name="Niang G."/>
            <person name="Scheremetjew M."/>
            <person name="Finn R."/>
            <person name="Kale V."/>
            <person name="Holt S."/>
            <person name="Cochrane G."/>
            <person name="Meng A."/>
            <person name="Brown T."/>
            <person name="Cohen L."/>
        </authorList>
    </citation>
    <scope>NUCLEOTIDE SEQUENCE</scope>
    <source>
        <strain evidence="3">CCMP125</strain>
    </source>
</reference>